<name>A0AAV2HVL3_LYMST</name>
<evidence type="ECO:0000313" key="4">
    <source>
        <dbReference type="EMBL" id="CAL1536741.1"/>
    </source>
</evidence>
<dbReference type="PANTHER" id="PTHR12277">
    <property type="entry name" value="ALPHA/BETA HYDROLASE DOMAIN-CONTAINING PROTEIN"/>
    <property type="match status" value="1"/>
</dbReference>
<proteinExistence type="predicted"/>
<dbReference type="GO" id="GO:0012505">
    <property type="term" value="C:endomembrane system"/>
    <property type="evidence" value="ECO:0007669"/>
    <property type="project" value="TreeGrafter"/>
</dbReference>
<reference evidence="4 5" key="1">
    <citation type="submission" date="2024-04" db="EMBL/GenBank/DDBJ databases">
        <authorList>
            <consortium name="Genoscope - CEA"/>
            <person name="William W."/>
        </authorList>
    </citation>
    <scope>NUCLEOTIDE SEQUENCE [LARGE SCALE GENOMIC DNA]</scope>
</reference>
<keyword evidence="5" id="KW-1185">Reference proteome</keyword>
<dbReference type="GO" id="GO:0004620">
    <property type="term" value="F:phospholipase activity"/>
    <property type="evidence" value="ECO:0007669"/>
    <property type="project" value="TreeGrafter"/>
</dbReference>
<organism evidence="4 5">
    <name type="scientific">Lymnaea stagnalis</name>
    <name type="common">Great pond snail</name>
    <name type="synonym">Helix stagnalis</name>
    <dbReference type="NCBI Taxonomy" id="6523"/>
    <lineage>
        <taxon>Eukaryota</taxon>
        <taxon>Metazoa</taxon>
        <taxon>Spiralia</taxon>
        <taxon>Lophotrochozoa</taxon>
        <taxon>Mollusca</taxon>
        <taxon>Gastropoda</taxon>
        <taxon>Heterobranchia</taxon>
        <taxon>Euthyneura</taxon>
        <taxon>Panpulmonata</taxon>
        <taxon>Hygrophila</taxon>
        <taxon>Lymnaeoidea</taxon>
        <taxon>Lymnaeidae</taxon>
        <taxon>Lymnaea</taxon>
    </lineage>
</organism>
<dbReference type="Pfam" id="PF00561">
    <property type="entry name" value="Abhydrolase_1"/>
    <property type="match status" value="1"/>
</dbReference>
<dbReference type="Pfam" id="PF22990">
    <property type="entry name" value="ABHD16_N"/>
    <property type="match status" value="1"/>
</dbReference>
<dbReference type="Gene3D" id="3.40.50.1820">
    <property type="entry name" value="alpha/beta hydrolase"/>
    <property type="match status" value="1"/>
</dbReference>
<dbReference type="SUPFAM" id="SSF53474">
    <property type="entry name" value="alpha/beta-Hydrolases"/>
    <property type="match status" value="1"/>
</dbReference>
<keyword evidence="1" id="KW-1133">Transmembrane helix</keyword>
<feature type="domain" description="AB hydrolase-1" evidence="2">
    <location>
        <begin position="272"/>
        <end position="392"/>
    </location>
</feature>
<comment type="caution">
    <text evidence="4">The sequence shown here is derived from an EMBL/GenBank/DDBJ whole genome shotgun (WGS) entry which is preliminary data.</text>
</comment>
<accession>A0AAV2HVL3</accession>
<sequence>MASNLYWTFIGPRLLRIFKRENVQGRDYIPGYLESLPDRILHTFNTAFGLTYLTTPIVGFILYRRGHFTPEGSLGILKVALSVAIVYTAAYFLRGIGRLSNGEYRTFINVLVEARRPNASPQQKRMLAGYDFEYWAWPVDFRWNDFVDKSSRKPDKSINSSRRSHAVERSSLPCRLLSFIAMHTFGRRMVYPGGTSIMNYLLSNMLRSGRAQLVEEKNGKRAKILTEDGNEIDTMFINKKGQTENGSTLVITSEGNAGFYEMGCSNTPLDLNYSILGWNHPGFGGSTGVAFPQQEQKAVDAVMQYAIHRLHFEPKDIALFAWSIGGYTASWVAKTYPDIKFVVLDATFDDIVPLAIAKMPQSWKNLVALSLRSYMDLNVADNLIEYQGPILLVRRTRDEIITTESLPNGYPLLISNRGNSLLLKLLQYRYPTIVDETTIPVMKEFLSKETPSQIQMLDDKSVIYQECSSFFADYVREVGSVHFPMHINVPQDHNLKVKLALFLITVHLENYDSTHCTPLPVSFFHKPWVPGARR</sequence>
<dbReference type="InterPro" id="IPR029058">
    <property type="entry name" value="AB_hydrolase_fold"/>
</dbReference>
<dbReference type="InterPro" id="IPR054518">
    <property type="entry name" value="ABHD16_N"/>
</dbReference>
<evidence type="ECO:0000313" key="5">
    <source>
        <dbReference type="Proteomes" id="UP001497497"/>
    </source>
</evidence>
<dbReference type="PANTHER" id="PTHR12277:SF72">
    <property type="entry name" value="BAT5L PROTEIN"/>
    <property type="match status" value="1"/>
</dbReference>
<keyword evidence="1" id="KW-0472">Membrane</keyword>
<evidence type="ECO:0000256" key="1">
    <source>
        <dbReference type="SAM" id="Phobius"/>
    </source>
</evidence>
<keyword evidence="1" id="KW-0812">Transmembrane</keyword>
<dbReference type="AlphaFoldDB" id="A0AAV2HVL3"/>
<dbReference type="InterPro" id="IPR000073">
    <property type="entry name" value="AB_hydrolase_1"/>
</dbReference>
<gene>
    <name evidence="4" type="ORF">GSLYS_00010654001</name>
</gene>
<dbReference type="GO" id="GO:0047372">
    <property type="term" value="F:monoacylglycerol lipase activity"/>
    <property type="evidence" value="ECO:0007669"/>
    <property type="project" value="TreeGrafter"/>
</dbReference>
<evidence type="ECO:0008006" key="6">
    <source>
        <dbReference type="Google" id="ProtNLM"/>
    </source>
</evidence>
<feature type="transmembrane region" description="Helical" evidence="1">
    <location>
        <begin position="75"/>
        <end position="93"/>
    </location>
</feature>
<feature type="domain" description="Phosphatidylserine Lipase ABHD16 N-terminal" evidence="3">
    <location>
        <begin position="5"/>
        <end position="133"/>
    </location>
</feature>
<evidence type="ECO:0000259" key="3">
    <source>
        <dbReference type="Pfam" id="PF22990"/>
    </source>
</evidence>
<evidence type="ECO:0000259" key="2">
    <source>
        <dbReference type="Pfam" id="PF00561"/>
    </source>
</evidence>
<dbReference type="EMBL" id="CAXITT010000237">
    <property type="protein sequence ID" value="CAL1536741.1"/>
    <property type="molecule type" value="Genomic_DNA"/>
</dbReference>
<protein>
    <recommendedName>
        <fullName evidence="6">AB hydrolase-1 domain-containing protein</fullName>
    </recommendedName>
</protein>
<feature type="transmembrane region" description="Helical" evidence="1">
    <location>
        <begin position="40"/>
        <end position="63"/>
    </location>
</feature>
<dbReference type="Proteomes" id="UP001497497">
    <property type="component" value="Unassembled WGS sequence"/>
</dbReference>
<dbReference type="GO" id="GO:0052651">
    <property type="term" value="P:monoacylglycerol catabolic process"/>
    <property type="evidence" value="ECO:0007669"/>
    <property type="project" value="TreeGrafter"/>
</dbReference>
<dbReference type="GO" id="GO:0006660">
    <property type="term" value="P:phosphatidylserine catabolic process"/>
    <property type="evidence" value="ECO:0007669"/>
    <property type="project" value="TreeGrafter"/>
</dbReference>